<feature type="region of interest" description="Disordered" evidence="1">
    <location>
        <begin position="1"/>
        <end position="33"/>
    </location>
</feature>
<evidence type="ECO:0000313" key="2">
    <source>
        <dbReference type="EMBL" id="KAJ7745420.1"/>
    </source>
</evidence>
<evidence type="ECO:0000313" key="3">
    <source>
        <dbReference type="Proteomes" id="UP001215280"/>
    </source>
</evidence>
<organism evidence="2 3">
    <name type="scientific">Mycena maculata</name>
    <dbReference type="NCBI Taxonomy" id="230809"/>
    <lineage>
        <taxon>Eukaryota</taxon>
        <taxon>Fungi</taxon>
        <taxon>Dikarya</taxon>
        <taxon>Basidiomycota</taxon>
        <taxon>Agaricomycotina</taxon>
        <taxon>Agaricomycetes</taxon>
        <taxon>Agaricomycetidae</taxon>
        <taxon>Agaricales</taxon>
        <taxon>Marasmiineae</taxon>
        <taxon>Mycenaceae</taxon>
        <taxon>Mycena</taxon>
    </lineage>
</organism>
<evidence type="ECO:0000256" key="1">
    <source>
        <dbReference type="SAM" id="MobiDB-lite"/>
    </source>
</evidence>
<reference evidence="2" key="1">
    <citation type="submission" date="2023-03" db="EMBL/GenBank/DDBJ databases">
        <title>Massive genome expansion in bonnet fungi (Mycena s.s.) driven by repeated elements and novel gene families across ecological guilds.</title>
        <authorList>
            <consortium name="Lawrence Berkeley National Laboratory"/>
            <person name="Harder C.B."/>
            <person name="Miyauchi S."/>
            <person name="Viragh M."/>
            <person name="Kuo A."/>
            <person name="Thoen E."/>
            <person name="Andreopoulos B."/>
            <person name="Lu D."/>
            <person name="Skrede I."/>
            <person name="Drula E."/>
            <person name="Henrissat B."/>
            <person name="Morin E."/>
            <person name="Kohler A."/>
            <person name="Barry K."/>
            <person name="LaButti K."/>
            <person name="Morin E."/>
            <person name="Salamov A."/>
            <person name="Lipzen A."/>
            <person name="Mereny Z."/>
            <person name="Hegedus B."/>
            <person name="Baldrian P."/>
            <person name="Stursova M."/>
            <person name="Weitz H."/>
            <person name="Taylor A."/>
            <person name="Grigoriev I.V."/>
            <person name="Nagy L.G."/>
            <person name="Martin F."/>
            <person name="Kauserud H."/>
        </authorList>
    </citation>
    <scope>NUCLEOTIDE SEQUENCE</scope>
    <source>
        <strain evidence="2">CBHHK188m</strain>
    </source>
</reference>
<dbReference type="AlphaFoldDB" id="A0AAD7IL88"/>
<dbReference type="EMBL" id="JARJLG010000103">
    <property type="protein sequence ID" value="KAJ7745420.1"/>
    <property type="molecule type" value="Genomic_DNA"/>
</dbReference>
<sequence length="336" mass="37161">MSLSESVKRPPGKHISPCVESPLNSSPRSTTSLLLTRGPRLPAAQGYRRSADLLRQITLLNEHLQTDYVVVLNLSAYIDINSAGTFIIMRNCATSNSGPRADATLLYVYRVLQKYGGDDAGLRAQLRQENGSTFDNMAAALRSKEQPTFEEVSRKQMDVALGHLRKLGRFDEELSGYKVGPQREVTVFAECPFEALAPVATLTPIVSKSRRPPAQGVGPNFAVSTARPTTYIVWGQVDAPDTPFTVTFTGLSEVLTFLGFRQRLFENGGYDLDALVFVMPTVRAQLARRYGETHVEMASESIIKHNGKDVRNPFALMMKELKKVGRFPEILKNLPA</sequence>
<gene>
    <name evidence="2" type="ORF">DFH07DRAFT_963312</name>
</gene>
<protein>
    <submittedName>
        <fullName evidence="2">Uncharacterized protein</fullName>
    </submittedName>
</protein>
<comment type="caution">
    <text evidence="2">The sequence shown here is derived from an EMBL/GenBank/DDBJ whole genome shotgun (WGS) entry which is preliminary data.</text>
</comment>
<dbReference type="Proteomes" id="UP001215280">
    <property type="component" value="Unassembled WGS sequence"/>
</dbReference>
<proteinExistence type="predicted"/>
<name>A0AAD7IL88_9AGAR</name>
<accession>A0AAD7IL88</accession>
<keyword evidence="3" id="KW-1185">Reference proteome</keyword>
<feature type="compositionally biased region" description="Low complexity" evidence="1">
    <location>
        <begin position="21"/>
        <end position="33"/>
    </location>
</feature>